<evidence type="ECO:0000313" key="2">
    <source>
        <dbReference type="EMBL" id="KZX15146.1"/>
    </source>
</evidence>
<reference evidence="2 3" key="1">
    <citation type="submission" date="2016-04" db="EMBL/GenBank/DDBJ databases">
        <title>Genome sequence of Methanobrevibacter cuticularis DSM 11139.</title>
        <authorList>
            <person name="Poehlein A."/>
            <person name="Seedorf H."/>
            <person name="Daniel R."/>
        </authorList>
    </citation>
    <scope>NUCLEOTIDE SEQUENCE [LARGE SCALE GENOMIC DNA]</scope>
    <source>
        <strain evidence="2 3">DSM 11139</strain>
    </source>
</reference>
<dbReference type="OrthoDB" id="74309at2157"/>
<dbReference type="SUPFAM" id="SSF50182">
    <property type="entry name" value="Sm-like ribonucleoproteins"/>
    <property type="match status" value="1"/>
</dbReference>
<evidence type="ECO:0000259" key="1">
    <source>
        <dbReference type="SMART" id="SM00651"/>
    </source>
</evidence>
<proteinExistence type="predicted"/>
<name>A0A166D2N6_9EURY</name>
<keyword evidence="3" id="KW-1185">Reference proteome</keyword>
<dbReference type="Proteomes" id="UP000077275">
    <property type="component" value="Unassembled WGS sequence"/>
</dbReference>
<sequence length="71" mass="8215">MQKNNNNFQVNKQFADFKDKNVLIGLKNWEEFEGKIIAIDNFLNTVLERDDGLKVIKGGKVAFISIKEEEK</sequence>
<dbReference type="RefSeq" id="WP_067260252.1">
    <property type="nucleotide sequence ID" value="NZ_LWMW01000128.1"/>
</dbReference>
<dbReference type="CDD" id="cd00600">
    <property type="entry name" value="Sm_like"/>
    <property type="match status" value="1"/>
</dbReference>
<dbReference type="Pfam" id="PF01423">
    <property type="entry name" value="LSM"/>
    <property type="match status" value="1"/>
</dbReference>
<dbReference type="PATRIC" id="fig|47311.3.peg.1852"/>
<gene>
    <name evidence="2" type="ORF">MBCUT_17060</name>
</gene>
<accession>A0A166D2N6</accession>
<protein>
    <submittedName>
        <fullName evidence="2">LSM domain protein</fullName>
    </submittedName>
</protein>
<feature type="domain" description="Sm" evidence="1">
    <location>
        <begin position="12"/>
        <end position="66"/>
    </location>
</feature>
<comment type="caution">
    <text evidence="2">The sequence shown here is derived from an EMBL/GenBank/DDBJ whole genome shotgun (WGS) entry which is preliminary data.</text>
</comment>
<evidence type="ECO:0000313" key="3">
    <source>
        <dbReference type="Proteomes" id="UP000077275"/>
    </source>
</evidence>
<dbReference type="InterPro" id="IPR010920">
    <property type="entry name" value="LSM_dom_sf"/>
</dbReference>
<dbReference type="Gene3D" id="2.30.30.100">
    <property type="match status" value="1"/>
</dbReference>
<dbReference type="EMBL" id="LWMW01000128">
    <property type="protein sequence ID" value="KZX15146.1"/>
    <property type="molecule type" value="Genomic_DNA"/>
</dbReference>
<dbReference type="SMART" id="SM00651">
    <property type="entry name" value="Sm"/>
    <property type="match status" value="1"/>
</dbReference>
<dbReference type="InterPro" id="IPR001163">
    <property type="entry name" value="Sm_dom_euk/arc"/>
</dbReference>
<organism evidence="2 3">
    <name type="scientific">Methanobrevibacter cuticularis</name>
    <dbReference type="NCBI Taxonomy" id="47311"/>
    <lineage>
        <taxon>Archaea</taxon>
        <taxon>Methanobacteriati</taxon>
        <taxon>Methanobacteriota</taxon>
        <taxon>Methanomada group</taxon>
        <taxon>Methanobacteria</taxon>
        <taxon>Methanobacteriales</taxon>
        <taxon>Methanobacteriaceae</taxon>
        <taxon>Methanobrevibacter</taxon>
    </lineage>
</organism>
<dbReference type="STRING" id="47311.MBCUT_17060"/>
<dbReference type="AlphaFoldDB" id="A0A166D2N6"/>